<evidence type="ECO:0000256" key="1">
    <source>
        <dbReference type="ARBA" id="ARBA00022737"/>
    </source>
</evidence>
<proteinExistence type="predicted"/>
<dbReference type="SMART" id="SM00248">
    <property type="entry name" value="ANK"/>
    <property type="match status" value="4"/>
</dbReference>
<dbReference type="AlphaFoldDB" id="A0A0G4F960"/>
<keyword evidence="2" id="KW-0040">ANK repeat</keyword>
<evidence type="ECO:0000313" key="3">
    <source>
        <dbReference type="EMBL" id="CEM08895.1"/>
    </source>
</evidence>
<accession>A0A0G4F960</accession>
<protein>
    <submittedName>
        <fullName evidence="3">Uncharacterized protein</fullName>
    </submittedName>
</protein>
<dbReference type="PANTHER" id="PTHR24198">
    <property type="entry name" value="ANKYRIN REPEAT AND PROTEIN KINASE DOMAIN-CONTAINING PROTEIN"/>
    <property type="match status" value="1"/>
</dbReference>
<reference evidence="3" key="1">
    <citation type="submission" date="2014-11" db="EMBL/GenBank/DDBJ databases">
        <authorList>
            <person name="Otto D Thomas"/>
            <person name="Naeem Raeece"/>
        </authorList>
    </citation>
    <scope>NUCLEOTIDE SEQUENCE</scope>
</reference>
<dbReference type="SUPFAM" id="SSF48403">
    <property type="entry name" value="Ankyrin repeat"/>
    <property type="match status" value="1"/>
</dbReference>
<dbReference type="Pfam" id="PF00023">
    <property type="entry name" value="Ank"/>
    <property type="match status" value="1"/>
</dbReference>
<dbReference type="Gene3D" id="1.25.40.20">
    <property type="entry name" value="Ankyrin repeat-containing domain"/>
    <property type="match status" value="2"/>
</dbReference>
<sequence>MAAEEADFLSLLVQTGILGLRGFWKLSAVSKELLSLRGDATALGFGSVCSGFSSVTEKLEVWRLIDDCLRRDDVKALQQLFALPGVSGRFPFLLRRLIEKSPDSEKCRTYLMERGVTPCVTEILYTQRTSGGTNLSKKIVDEMISRRMLQADAWAVFPARGDDFVVFDPLSVHFLKNNRFDLAESLLDAGSRVDVCGWVWRGRYSRVLDVGVTPLQCLVQRLLRLDSEEHALRQKGLALLERIVRASKAAGCLDWKFEHDHRREGTALGLACLCRDAEIVRVLGGVTDRVDQEGLPFLILTGDDNPSDSERLSQEKVDSCCADTLEELANIRGVNLNAVRRDGHTPLSLACFLGLKKSAAVLLKRGALPKRVKGRGGRMSLSPLYEALRTRSQTFCSLLLQWEADPNEVVVEGAAACTLLQSTLLNISNPRADRKVTAALAKRLIENGARACVLSSPPPPTTENGQTGTPPLNELSMLLMACQTGDADLVRLLVTKGGGDPNAKGKTREMDAAEYPVFLVLSYFRRHSVFVILSLLKTLAKVGADLNVDRGDGHSLLSFACHHLCGSVVLEFLLEKGVQVGGLWREGGAGPDPLVEAVASLCPENVRVLPSEMKWGAEANHAARGCGALGGPMGGSTSSRNVPRF</sequence>
<evidence type="ECO:0000256" key="2">
    <source>
        <dbReference type="ARBA" id="ARBA00023043"/>
    </source>
</evidence>
<dbReference type="VEuPathDB" id="CryptoDB:Cvel_15732"/>
<dbReference type="InterPro" id="IPR002110">
    <property type="entry name" value="Ankyrin_rpt"/>
</dbReference>
<keyword evidence="1" id="KW-0677">Repeat</keyword>
<name>A0A0G4F960_9ALVE</name>
<dbReference type="PhylomeDB" id="A0A0G4F960"/>
<gene>
    <name evidence="3" type="ORF">Cvel_15732</name>
</gene>
<dbReference type="EMBL" id="CDMZ01000194">
    <property type="protein sequence ID" value="CEM08895.1"/>
    <property type="molecule type" value="Genomic_DNA"/>
</dbReference>
<organism evidence="3">
    <name type="scientific">Chromera velia CCMP2878</name>
    <dbReference type="NCBI Taxonomy" id="1169474"/>
    <lineage>
        <taxon>Eukaryota</taxon>
        <taxon>Sar</taxon>
        <taxon>Alveolata</taxon>
        <taxon>Colpodellida</taxon>
        <taxon>Chromeraceae</taxon>
        <taxon>Chromera</taxon>
    </lineage>
</organism>
<dbReference type="InterPro" id="IPR036770">
    <property type="entry name" value="Ankyrin_rpt-contain_sf"/>
</dbReference>
<dbReference type="PANTHER" id="PTHR24198:SF194">
    <property type="entry name" value="INVERSIN-A"/>
    <property type="match status" value="1"/>
</dbReference>